<sequence length="232" mass="26794">MIFWHPFDWRHGSSKIAIRMPIDFLLRRDPPSDDRHPNLDLVRLVLEQKLIVKFVVHWMLGECVFELPPLLSARKAIESDAGIVYQLFRDSRPDLMDLPLPMERKEQLIELQFLARQQGIVQTYPEAQIWIVAERGQDMASLVLAFEHQTIRLIDITLLSTARLRGLGTQMIMALQRHAEQTNASLHLAVVRGNTVAFRVYQKCGFVIDDDDGFVLQMSYRTPNTMESQVSL</sequence>
<keyword evidence="3" id="KW-1185">Reference proteome</keyword>
<dbReference type="PROSITE" id="PS51186">
    <property type="entry name" value="GNAT"/>
    <property type="match status" value="1"/>
</dbReference>
<gene>
    <name evidence="2" type="ORF">KDM90_11945</name>
</gene>
<feature type="domain" description="N-acetyltransferase" evidence="1">
    <location>
        <begin position="71"/>
        <end position="227"/>
    </location>
</feature>
<dbReference type="RefSeq" id="WP_212675856.1">
    <property type="nucleotide sequence ID" value="NZ_JAGSPJ010000005.1"/>
</dbReference>
<dbReference type="Proteomes" id="UP000678545">
    <property type="component" value="Unassembled WGS sequence"/>
</dbReference>
<dbReference type="Gene3D" id="3.40.630.30">
    <property type="match status" value="1"/>
</dbReference>
<dbReference type="EMBL" id="JAGSPJ010000005">
    <property type="protein sequence ID" value="MBR7800712.1"/>
    <property type="molecule type" value="Genomic_DNA"/>
</dbReference>
<accession>A0A941E408</accession>
<comment type="caution">
    <text evidence="2">The sequence shown here is derived from an EMBL/GenBank/DDBJ whole genome shotgun (WGS) entry which is preliminary data.</text>
</comment>
<dbReference type="SUPFAM" id="SSF55729">
    <property type="entry name" value="Acyl-CoA N-acyltransferases (Nat)"/>
    <property type="match status" value="1"/>
</dbReference>
<organism evidence="2 3">
    <name type="scientific">Undibacterium fentianense</name>
    <dbReference type="NCBI Taxonomy" id="2828728"/>
    <lineage>
        <taxon>Bacteria</taxon>
        <taxon>Pseudomonadati</taxon>
        <taxon>Pseudomonadota</taxon>
        <taxon>Betaproteobacteria</taxon>
        <taxon>Burkholderiales</taxon>
        <taxon>Oxalobacteraceae</taxon>
        <taxon>Undibacterium</taxon>
    </lineage>
</organism>
<protein>
    <submittedName>
        <fullName evidence="2">GNAT family N-acetyltransferase</fullName>
    </submittedName>
</protein>
<name>A0A941E408_9BURK</name>
<evidence type="ECO:0000313" key="2">
    <source>
        <dbReference type="EMBL" id="MBR7800712.1"/>
    </source>
</evidence>
<evidence type="ECO:0000313" key="3">
    <source>
        <dbReference type="Proteomes" id="UP000678545"/>
    </source>
</evidence>
<evidence type="ECO:0000259" key="1">
    <source>
        <dbReference type="PROSITE" id="PS51186"/>
    </source>
</evidence>
<dbReference type="InterPro" id="IPR000182">
    <property type="entry name" value="GNAT_dom"/>
</dbReference>
<reference evidence="2" key="1">
    <citation type="submission" date="2021-04" db="EMBL/GenBank/DDBJ databases">
        <title>novel species isolated from subtropical streams in China.</title>
        <authorList>
            <person name="Lu H."/>
        </authorList>
    </citation>
    <scope>NUCLEOTIDE SEQUENCE</scope>
    <source>
        <strain evidence="2">FT137W</strain>
    </source>
</reference>
<dbReference type="InterPro" id="IPR016181">
    <property type="entry name" value="Acyl_CoA_acyltransferase"/>
</dbReference>
<proteinExistence type="predicted"/>
<dbReference type="GO" id="GO:0016747">
    <property type="term" value="F:acyltransferase activity, transferring groups other than amino-acyl groups"/>
    <property type="evidence" value="ECO:0007669"/>
    <property type="project" value="InterPro"/>
</dbReference>
<dbReference type="AlphaFoldDB" id="A0A941E408"/>
<dbReference type="Pfam" id="PF00583">
    <property type="entry name" value="Acetyltransf_1"/>
    <property type="match status" value="1"/>
</dbReference>